<dbReference type="Proteomes" id="UP001500523">
    <property type="component" value="Unassembled WGS sequence"/>
</dbReference>
<comment type="caution">
    <text evidence="2">The sequence shown here is derived from an EMBL/GenBank/DDBJ whole genome shotgun (WGS) entry which is preliminary data.</text>
</comment>
<proteinExistence type="predicted"/>
<keyword evidence="3" id="KW-1185">Reference proteome</keyword>
<feature type="region of interest" description="Disordered" evidence="1">
    <location>
        <begin position="1"/>
        <end position="32"/>
    </location>
</feature>
<sequence length="81" mass="8828">MLPPSKERRARGMYGKQGIAAATEHDDVEPTHPRHCERSEAIQSPARDALDCFAALAMKDGAGQSNTSRTPVGCDFRDFPV</sequence>
<evidence type="ECO:0000313" key="3">
    <source>
        <dbReference type="Proteomes" id="UP001500523"/>
    </source>
</evidence>
<feature type="compositionally biased region" description="Basic and acidic residues" evidence="1">
    <location>
        <begin position="23"/>
        <end position="32"/>
    </location>
</feature>
<protein>
    <submittedName>
        <fullName evidence="2">Uncharacterized protein</fullName>
    </submittedName>
</protein>
<dbReference type="EMBL" id="BAABBF010000002">
    <property type="protein sequence ID" value="GAA3702994.1"/>
    <property type="molecule type" value="Genomic_DNA"/>
</dbReference>
<accession>A0ABP7DDG7</accession>
<reference evidence="3" key="1">
    <citation type="journal article" date="2019" name="Int. J. Syst. Evol. Microbiol.">
        <title>The Global Catalogue of Microorganisms (GCM) 10K type strain sequencing project: providing services to taxonomists for standard genome sequencing and annotation.</title>
        <authorList>
            <consortium name="The Broad Institute Genomics Platform"/>
            <consortium name="The Broad Institute Genome Sequencing Center for Infectious Disease"/>
            <person name="Wu L."/>
            <person name="Ma J."/>
        </authorList>
    </citation>
    <scope>NUCLEOTIDE SEQUENCE [LARGE SCALE GENOMIC DNA]</scope>
    <source>
        <strain evidence="3">JCM 17498</strain>
    </source>
</reference>
<gene>
    <name evidence="2" type="ORF">GCM10022268_10890</name>
</gene>
<name>A0ABP7DDG7_9SPHN</name>
<evidence type="ECO:0000256" key="1">
    <source>
        <dbReference type="SAM" id="MobiDB-lite"/>
    </source>
</evidence>
<organism evidence="2 3">
    <name type="scientific">Sphingomonas cynarae</name>
    <dbReference type="NCBI Taxonomy" id="930197"/>
    <lineage>
        <taxon>Bacteria</taxon>
        <taxon>Pseudomonadati</taxon>
        <taxon>Pseudomonadota</taxon>
        <taxon>Alphaproteobacteria</taxon>
        <taxon>Sphingomonadales</taxon>
        <taxon>Sphingomonadaceae</taxon>
        <taxon>Sphingomonas</taxon>
    </lineage>
</organism>
<evidence type="ECO:0000313" key="2">
    <source>
        <dbReference type="EMBL" id="GAA3702994.1"/>
    </source>
</evidence>
<feature type="region of interest" description="Disordered" evidence="1">
    <location>
        <begin position="62"/>
        <end position="81"/>
    </location>
</feature>